<dbReference type="InterPro" id="IPR002888">
    <property type="entry name" value="2Fe-2S-bd"/>
</dbReference>
<evidence type="ECO:0000259" key="2">
    <source>
        <dbReference type="PROSITE" id="PS51085"/>
    </source>
</evidence>
<reference evidence="3" key="1">
    <citation type="journal article" date="2015" name="Genome Announc.">
        <title>Draft Genome Sequence of Bacteroidales Strain TBC1, a Novel Isolate from a Methanogenic Wastewater Treatment System.</title>
        <authorList>
            <person name="Tourlousse D.M."/>
            <person name="Matsuura N."/>
            <person name="Sun L."/>
            <person name="Toyonaga M."/>
            <person name="Kuroda K."/>
            <person name="Ohashi A."/>
            <person name="Cruz R."/>
            <person name="Yamaguchi T."/>
            <person name="Sekiguchi Y."/>
        </authorList>
    </citation>
    <scope>NUCLEOTIDE SEQUENCE [LARGE SCALE GENOMIC DNA]</scope>
    <source>
        <strain evidence="3">TBC1</strain>
    </source>
</reference>
<dbReference type="PANTHER" id="PTHR11908">
    <property type="entry name" value="XANTHINE DEHYDROGENASE"/>
    <property type="match status" value="1"/>
</dbReference>
<dbReference type="Pfam" id="PF01799">
    <property type="entry name" value="Fer2_2"/>
    <property type="match status" value="1"/>
</dbReference>
<dbReference type="OrthoDB" id="9804391at2"/>
<dbReference type="SUPFAM" id="SSF54292">
    <property type="entry name" value="2Fe-2S ferredoxin-like"/>
    <property type="match status" value="1"/>
</dbReference>
<dbReference type="EMBL" id="DF968182">
    <property type="protein sequence ID" value="GAP42636.1"/>
    <property type="molecule type" value="Genomic_DNA"/>
</dbReference>
<dbReference type="CDD" id="cd00207">
    <property type="entry name" value="fer2"/>
    <property type="match status" value="1"/>
</dbReference>
<organism evidence="3">
    <name type="scientific">Lentimicrobium saccharophilum</name>
    <dbReference type="NCBI Taxonomy" id="1678841"/>
    <lineage>
        <taxon>Bacteria</taxon>
        <taxon>Pseudomonadati</taxon>
        <taxon>Bacteroidota</taxon>
        <taxon>Bacteroidia</taxon>
        <taxon>Bacteroidales</taxon>
        <taxon>Lentimicrobiaceae</taxon>
        <taxon>Lentimicrobium</taxon>
    </lineage>
</organism>
<dbReference type="InterPro" id="IPR017697">
    <property type="entry name" value="Xdh"/>
</dbReference>
<name>A0A0S7BQC3_9BACT</name>
<dbReference type="GO" id="GO:0051536">
    <property type="term" value="F:iron-sulfur cluster binding"/>
    <property type="evidence" value="ECO:0007669"/>
    <property type="project" value="InterPro"/>
</dbReference>
<gene>
    <name evidence="3" type="ORF">TBC1_11768</name>
</gene>
<dbReference type="InterPro" id="IPR008274">
    <property type="entry name" value="AldOxase/xan_DH_MoCoBD1"/>
</dbReference>
<dbReference type="Pfam" id="PF01315">
    <property type="entry name" value="Ald_Xan_dh_C"/>
    <property type="match status" value="1"/>
</dbReference>
<dbReference type="InterPro" id="IPR046867">
    <property type="entry name" value="AldOxase/xan_DH_MoCoBD2"/>
</dbReference>
<dbReference type="AlphaFoldDB" id="A0A0S7BQC3"/>
<dbReference type="InterPro" id="IPR036884">
    <property type="entry name" value="2Fe-2S-bd_dom_sf"/>
</dbReference>
<proteinExistence type="inferred from homology"/>
<dbReference type="Pfam" id="PF02738">
    <property type="entry name" value="MoCoBD_1"/>
    <property type="match status" value="1"/>
</dbReference>
<dbReference type="InterPro" id="IPR036856">
    <property type="entry name" value="Ald_Oxase/Xan_DH_a/b_sf"/>
</dbReference>
<dbReference type="SUPFAM" id="SSF56003">
    <property type="entry name" value="Molybdenum cofactor-binding domain"/>
    <property type="match status" value="1"/>
</dbReference>
<evidence type="ECO:0000256" key="1">
    <source>
        <dbReference type="ARBA" id="ARBA00006849"/>
    </source>
</evidence>
<protein>
    <submittedName>
        <fullName evidence="3">Selenium-dependent xanthine dehydrogenase</fullName>
    </submittedName>
</protein>
<keyword evidence="4" id="KW-1185">Reference proteome</keyword>
<dbReference type="SUPFAM" id="SSF47741">
    <property type="entry name" value="CO dehydrogenase ISP C-domain like"/>
    <property type="match status" value="1"/>
</dbReference>
<dbReference type="GO" id="GO:0016491">
    <property type="term" value="F:oxidoreductase activity"/>
    <property type="evidence" value="ECO:0007669"/>
    <property type="project" value="InterPro"/>
</dbReference>
<dbReference type="InterPro" id="IPR036010">
    <property type="entry name" value="2Fe-2S_ferredoxin-like_sf"/>
</dbReference>
<feature type="domain" description="2Fe-2S ferredoxin-type" evidence="2">
    <location>
        <begin position="1"/>
        <end position="77"/>
    </location>
</feature>
<dbReference type="PATRIC" id="fig|1678841.3.peg.867"/>
<dbReference type="SMART" id="SM01008">
    <property type="entry name" value="Ald_Xan_dh_C"/>
    <property type="match status" value="1"/>
</dbReference>
<dbReference type="Gene3D" id="1.10.150.120">
    <property type="entry name" value="[2Fe-2S]-binding domain"/>
    <property type="match status" value="1"/>
</dbReference>
<dbReference type="PROSITE" id="PS51085">
    <property type="entry name" value="2FE2S_FER_2"/>
    <property type="match status" value="1"/>
</dbReference>
<dbReference type="InterPro" id="IPR001041">
    <property type="entry name" value="2Fe-2S_ferredoxin-type"/>
</dbReference>
<dbReference type="InterPro" id="IPR016208">
    <property type="entry name" value="Ald_Oxase/xanthine_DH-like"/>
</dbReference>
<dbReference type="RefSeq" id="WP_062038745.1">
    <property type="nucleotide sequence ID" value="NZ_DF968182.1"/>
</dbReference>
<evidence type="ECO:0000313" key="4">
    <source>
        <dbReference type="Proteomes" id="UP000053091"/>
    </source>
</evidence>
<dbReference type="Gene3D" id="3.10.20.30">
    <property type="match status" value="1"/>
</dbReference>
<dbReference type="Gene3D" id="3.30.365.10">
    <property type="entry name" value="Aldehyde oxidase/xanthine dehydrogenase, molybdopterin binding domain"/>
    <property type="match status" value="5"/>
</dbReference>
<dbReference type="GO" id="GO:0005506">
    <property type="term" value="F:iron ion binding"/>
    <property type="evidence" value="ECO:0007669"/>
    <property type="project" value="InterPro"/>
</dbReference>
<dbReference type="Pfam" id="PF00111">
    <property type="entry name" value="Fer2"/>
    <property type="match status" value="1"/>
</dbReference>
<dbReference type="PANTHER" id="PTHR11908:SF157">
    <property type="entry name" value="XANTHINE DEHYDROGENASE SUBUNIT D-RELATED"/>
    <property type="match status" value="1"/>
</dbReference>
<dbReference type="InterPro" id="IPR037165">
    <property type="entry name" value="AldOxase/xan_DH_Mopterin-bd_sf"/>
</dbReference>
<dbReference type="Gene3D" id="3.90.1170.50">
    <property type="entry name" value="Aldehyde oxidase/xanthine dehydrogenase, a/b hammerhead"/>
    <property type="match status" value="1"/>
</dbReference>
<dbReference type="InterPro" id="IPR012675">
    <property type="entry name" value="Beta-grasp_dom_sf"/>
</dbReference>
<dbReference type="NCBIfam" id="TIGR03311">
    <property type="entry name" value="Se_dep_XDH"/>
    <property type="match status" value="1"/>
</dbReference>
<dbReference type="Proteomes" id="UP000053091">
    <property type="component" value="Unassembled WGS sequence"/>
</dbReference>
<dbReference type="SUPFAM" id="SSF54665">
    <property type="entry name" value="CO dehydrogenase molybdoprotein N-domain-like"/>
    <property type="match status" value="1"/>
</dbReference>
<dbReference type="Pfam" id="PF20256">
    <property type="entry name" value="MoCoBD_2"/>
    <property type="match status" value="2"/>
</dbReference>
<accession>A0A0S7BQC3</accession>
<sequence length="858" mass="92801">MIRFILNGADVTYTGNPEKKLLDFLRNEKHITSVKDGCSDQGACGACMVEINGEARLSCLTPMKKVDKTVVNTLEGIPAGIRDVLARAFVEKGAVQCGFCSPGFLMRTRILLQKNPEPTREEIRHALNQNLCRCTGYVKIVDAIAEAALKLRLEEKNEEPPASAHVGSAYPKYEAFEMATGQKKFVNDLFVDGMLFGALRFSDHPKAVIKAIDVQEAMKVNGVVKIFTAKDIPGDRYTGLIFNDWPLMIAEGETTRYIGDVLAGVVAESEEAARQAAALIEVSYEVLPPVTDPQEAIRPGSPGVHPGKSNLLETCRISRGGDAEAVIAGSAFVARGIYQTQRIEHAFLETEAALAMPEDSGLHLFSNGQGIYVDRRQVASLLGLNEEKVRVTLVSSGGGFGGKEDITVQGHAALFAWLLKKPVRVVLSRQESIRMHPKRHPVYMDMAIGCDRNGLLTGLRLNAIGDTGAYASVGTKVMERVAGHASGAYHIPCVEVEALTVYTNNIPSGAMRGFGANQVCFALEGCIDDLCRQGGFDRWQFRFNNALTEGRMTATGQILRGGVGVRATLEAIKPFYDKARFKGLACGIKNSGVGNGMTDFSDVIIEIVSENKVRLLHGWTEMGQGVHTLATQMLFEETGIPPAIVEVVVDSKAGIPTGMTTSSRATALLGNAILDAAQRIRKDLESHQLKDLAGKSYYGNYTCDWTNKPGDNAGEVITHFAYGYASQLVVLDEHGRIETVYAAHDAGKIMNPRMFEGQIEGAVHMGLGYALSEDLPMTGGHLVSEGMRDLKILRARDMPEIVVLGVEVKDPVGPYGAKGLGEIGLVPTAAAVANALCDFDGKRRFSLPLDRESKNSPQ</sequence>
<dbReference type="InterPro" id="IPR000674">
    <property type="entry name" value="Ald_Oxase/Xan_DH_a/b"/>
</dbReference>
<comment type="similarity">
    <text evidence="1">Belongs to the xanthine dehydrogenase family.</text>
</comment>
<evidence type="ECO:0000313" key="3">
    <source>
        <dbReference type="EMBL" id="GAP42636.1"/>
    </source>
</evidence>
<dbReference type="STRING" id="1678841.TBC1_11768"/>